<name>A0A368FGY0_ANCCA</name>
<dbReference type="SUPFAM" id="SSF100950">
    <property type="entry name" value="NagB/RpiA/CoA transferase-like"/>
    <property type="match status" value="1"/>
</dbReference>
<dbReference type="EMBL" id="JOJR01001457">
    <property type="protein sequence ID" value="RCN30818.1"/>
    <property type="molecule type" value="Genomic_DNA"/>
</dbReference>
<sequence length="67" mass="7580">MEEAIWGDYALIKAWRADKLGNIQFRHTAGNFNNAMCKASKCTIVEVEEIVEPGDIDPICVRLHFSL</sequence>
<dbReference type="Proteomes" id="UP000252519">
    <property type="component" value="Unassembled WGS sequence"/>
</dbReference>
<proteinExistence type="predicted"/>
<comment type="caution">
    <text evidence="1">The sequence shown here is derived from an EMBL/GenBank/DDBJ whole genome shotgun (WGS) entry which is preliminary data.</text>
</comment>
<protein>
    <submittedName>
        <fullName evidence="1">Uncharacterized protein</fullName>
    </submittedName>
</protein>
<dbReference type="PANTHER" id="PTHR13707:SF23">
    <property type="entry name" value="SUCCINYL-COA:3-KETOACID-COENZYME A TRANSFERASE"/>
    <property type="match status" value="1"/>
</dbReference>
<dbReference type="OrthoDB" id="1933379at2759"/>
<dbReference type="InterPro" id="IPR004165">
    <property type="entry name" value="CoA_trans_fam_I"/>
</dbReference>
<dbReference type="InterPro" id="IPR037171">
    <property type="entry name" value="NagB/RpiA_transferase-like"/>
</dbReference>
<evidence type="ECO:0000313" key="1">
    <source>
        <dbReference type="EMBL" id="RCN30818.1"/>
    </source>
</evidence>
<organism evidence="1 2">
    <name type="scientific">Ancylostoma caninum</name>
    <name type="common">Dog hookworm</name>
    <dbReference type="NCBI Taxonomy" id="29170"/>
    <lineage>
        <taxon>Eukaryota</taxon>
        <taxon>Metazoa</taxon>
        <taxon>Ecdysozoa</taxon>
        <taxon>Nematoda</taxon>
        <taxon>Chromadorea</taxon>
        <taxon>Rhabditida</taxon>
        <taxon>Rhabditina</taxon>
        <taxon>Rhabditomorpha</taxon>
        <taxon>Strongyloidea</taxon>
        <taxon>Ancylostomatidae</taxon>
        <taxon>Ancylostomatinae</taxon>
        <taxon>Ancylostoma</taxon>
    </lineage>
</organism>
<evidence type="ECO:0000313" key="2">
    <source>
        <dbReference type="Proteomes" id="UP000252519"/>
    </source>
</evidence>
<keyword evidence="2" id="KW-1185">Reference proteome</keyword>
<dbReference type="GO" id="GO:0005739">
    <property type="term" value="C:mitochondrion"/>
    <property type="evidence" value="ECO:0007669"/>
    <property type="project" value="TreeGrafter"/>
</dbReference>
<dbReference type="GO" id="GO:0008260">
    <property type="term" value="F:succinyl-CoA:3-oxo-acid CoA-transferase activity"/>
    <property type="evidence" value="ECO:0007669"/>
    <property type="project" value="TreeGrafter"/>
</dbReference>
<dbReference type="AlphaFoldDB" id="A0A368FGY0"/>
<accession>A0A368FGY0</accession>
<dbReference type="Gene3D" id="3.40.1080.10">
    <property type="entry name" value="Glutaconate Coenzyme A-transferase"/>
    <property type="match status" value="1"/>
</dbReference>
<dbReference type="STRING" id="29170.A0A368FGY0"/>
<gene>
    <name evidence="1" type="ORF">ANCCAN_23407</name>
</gene>
<dbReference type="PANTHER" id="PTHR13707">
    <property type="entry name" value="KETOACID-COENZYME A TRANSFERASE"/>
    <property type="match status" value="1"/>
</dbReference>
<dbReference type="Pfam" id="PF01144">
    <property type="entry name" value="CoA_trans"/>
    <property type="match status" value="1"/>
</dbReference>
<reference evidence="1 2" key="1">
    <citation type="submission" date="2014-10" db="EMBL/GenBank/DDBJ databases">
        <title>Draft genome of the hookworm Ancylostoma caninum.</title>
        <authorList>
            <person name="Mitreva M."/>
        </authorList>
    </citation>
    <scope>NUCLEOTIDE SEQUENCE [LARGE SCALE GENOMIC DNA]</scope>
    <source>
        <strain evidence="1 2">Baltimore</strain>
    </source>
</reference>